<dbReference type="Pfam" id="PF00497">
    <property type="entry name" value="SBP_bac_3"/>
    <property type="match status" value="1"/>
</dbReference>
<keyword evidence="2 3" id="KW-0732">Signal</keyword>
<feature type="domain" description="Solute-binding protein family 3/N-terminal" evidence="4">
    <location>
        <begin position="25"/>
        <end position="260"/>
    </location>
</feature>
<sequence>MRIDVLLMCSWLISTSLYAKPISVTIFTDDSYPPYSYAENGQAMGIYPDIVRSADALMEEFEIVLQPTPWRRGLKLLEAGRIFALLPPYYYPNKRPYIQPYSDPILDEEVVVFCQNKWLNRKNLTEWPKDFYGLKIGINDGFSAGGQAFWQAVNEKKFTVETANSNRVNLLKLRGDRIDCYINDHISILWELARLKREGAIENANFSIAAKLSIEQGYIGFTNQNLEQYPYQSKFVAAFNVALAELKSSGQLDKIVSRYIE</sequence>
<proteinExistence type="inferred from homology"/>
<name>A0A271VTH0_VIBMT</name>
<feature type="signal peptide" evidence="3">
    <location>
        <begin position="1"/>
        <end position="19"/>
    </location>
</feature>
<dbReference type="PANTHER" id="PTHR35936:SF25">
    <property type="entry name" value="ABC TRANSPORTER SUBSTRATE-BINDING PROTEIN"/>
    <property type="match status" value="1"/>
</dbReference>
<evidence type="ECO:0000256" key="2">
    <source>
        <dbReference type="ARBA" id="ARBA00022729"/>
    </source>
</evidence>
<dbReference type="SUPFAM" id="SSF53850">
    <property type="entry name" value="Periplasmic binding protein-like II"/>
    <property type="match status" value="1"/>
</dbReference>
<comment type="similarity">
    <text evidence="1">Belongs to the bacterial solute-binding protein 3 family.</text>
</comment>
<reference evidence="6" key="1">
    <citation type="submission" date="2017-07" db="EMBL/GenBank/DDBJ databases">
        <authorList>
            <person name="Boucher Y."/>
            <person name="Orata F.D."/>
        </authorList>
    </citation>
    <scope>NUCLEOTIDE SEQUENCE [LARGE SCALE GENOMIC DNA]</scope>
    <source>
        <strain evidence="6">OYP9E10</strain>
    </source>
</reference>
<evidence type="ECO:0000256" key="1">
    <source>
        <dbReference type="ARBA" id="ARBA00010333"/>
    </source>
</evidence>
<gene>
    <name evidence="5" type="ORF">CGU03_07960</name>
</gene>
<evidence type="ECO:0000313" key="6">
    <source>
        <dbReference type="Proteomes" id="UP000216173"/>
    </source>
</evidence>
<dbReference type="PANTHER" id="PTHR35936">
    <property type="entry name" value="MEMBRANE-BOUND LYTIC MUREIN TRANSGLYCOSYLASE F"/>
    <property type="match status" value="1"/>
</dbReference>
<dbReference type="Gene3D" id="3.40.190.10">
    <property type="entry name" value="Periplasmic binding protein-like II"/>
    <property type="match status" value="2"/>
</dbReference>
<protein>
    <submittedName>
        <fullName evidence="5">ABC transporter substrate-binding protein</fullName>
    </submittedName>
</protein>
<dbReference type="AlphaFoldDB" id="A0A271VTH0"/>
<accession>A0A271VTH0</accession>
<evidence type="ECO:0000313" key="5">
    <source>
        <dbReference type="EMBL" id="PAR21371.1"/>
    </source>
</evidence>
<evidence type="ECO:0000259" key="4">
    <source>
        <dbReference type="Pfam" id="PF00497"/>
    </source>
</evidence>
<feature type="chain" id="PRO_5012809132" evidence="3">
    <location>
        <begin position="20"/>
        <end position="261"/>
    </location>
</feature>
<dbReference type="Proteomes" id="UP000216173">
    <property type="component" value="Unassembled WGS sequence"/>
</dbReference>
<dbReference type="InterPro" id="IPR001638">
    <property type="entry name" value="Solute-binding_3/MltF_N"/>
</dbReference>
<organism evidence="5 6">
    <name type="scientific">Vibrio metoecus</name>
    <dbReference type="NCBI Taxonomy" id="1481663"/>
    <lineage>
        <taxon>Bacteria</taxon>
        <taxon>Pseudomonadati</taxon>
        <taxon>Pseudomonadota</taxon>
        <taxon>Gammaproteobacteria</taxon>
        <taxon>Vibrionales</taxon>
        <taxon>Vibrionaceae</taxon>
        <taxon>Vibrio</taxon>
    </lineage>
</organism>
<evidence type="ECO:0000256" key="3">
    <source>
        <dbReference type="SAM" id="SignalP"/>
    </source>
</evidence>
<dbReference type="EMBL" id="NMSH01000009">
    <property type="protein sequence ID" value="PAR21371.1"/>
    <property type="molecule type" value="Genomic_DNA"/>
</dbReference>
<comment type="caution">
    <text evidence="5">The sequence shown here is derived from an EMBL/GenBank/DDBJ whole genome shotgun (WGS) entry which is preliminary data.</text>
</comment>